<dbReference type="SUPFAM" id="SSF53756">
    <property type="entry name" value="UDP-Glycosyltransferase/glycogen phosphorylase"/>
    <property type="match status" value="1"/>
</dbReference>
<evidence type="ECO:0000256" key="1">
    <source>
        <dbReference type="ARBA" id="ARBA00022676"/>
    </source>
</evidence>
<feature type="transmembrane region" description="Helical" evidence="2">
    <location>
        <begin position="202"/>
        <end position="222"/>
    </location>
</feature>
<dbReference type="Gene3D" id="3.40.50.2000">
    <property type="entry name" value="Glycogen Phosphorylase B"/>
    <property type="match status" value="2"/>
</dbReference>
<dbReference type="GO" id="GO:0016757">
    <property type="term" value="F:glycosyltransferase activity"/>
    <property type="evidence" value="ECO:0007669"/>
    <property type="project" value="UniProtKB-KW"/>
</dbReference>
<feature type="domain" description="Glycosyltransferase subfamily 4-like N-terminal" evidence="4">
    <location>
        <begin position="120"/>
        <end position="294"/>
    </location>
</feature>
<dbReference type="PANTHER" id="PTHR45947">
    <property type="entry name" value="SULFOQUINOVOSYL TRANSFERASE SQD2"/>
    <property type="match status" value="1"/>
</dbReference>
<keyword evidence="2" id="KW-0812">Transmembrane</keyword>
<dbReference type="Proteomes" id="UP000530660">
    <property type="component" value="Unassembled WGS sequence"/>
</dbReference>
<keyword evidence="2" id="KW-1133">Transmembrane helix</keyword>
<keyword evidence="2" id="KW-0472">Membrane</keyword>
<dbReference type="InterPro" id="IPR050194">
    <property type="entry name" value="Glycosyltransferase_grp1"/>
</dbReference>
<evidence type="ECO:0000259" key="4">
    <source>
        <dbReference type="Pfam" id="PF13439"/>
    </source>
</evidence>
<name>A0A7J7INH3_9RHOD</name>
<evidence type="ECO:0000313" key="5">
    <source>
        <dbReference type="EMBL" id="KAF6004685.1"/>
    </source>
</evidence>
<keyword evidence="1" id="KW-0808">Transferase</keyword>
<feature type="domain" description="Glycosyl transferase family 1" evidence="3">
    <location>
        <begin position="317"/>
        <end position="466"/>
    </location>
</feature>
<comment type="caution">
    <text evidence="5">The sequence shown here is derived from an EMBL/GenBank/DDBJ whole genome shotgun (WGS) entry which is preliminary data.</text>
</comment>
<dbReference type="Pfam" id="PF13439">
    <property type="entry name" value="Glyco_transf_4"/>
    <property type="match status" value="1"/>
</dbReference>
<reference evidence="5 6" key="1">
    <citation type="journal article" date="2020" name="J. Phycol.">
        <title>Comparative genome analysis reveals Cyanidiococcus gen. nov., a new extremophilic red algal genus sister to Cyanidioschyzon (Cyanidioschyzonaceae, Rhodophyta).</title>
        <authorList>
            <person name="Liu S.-L."/>
            <person name="Chiang Y.-R."/>
            <person name="Yoon H.S."/>
            <person name="Fu H.-Y."/>
        </authorList>
    </citation>
    <scope>NUCLEOTIDE SEQUENCE [LARGE SCALE GENOMIC DNA]</scope>
    <source>
        <strain evidence="5 6">THAL066</strain>
    </source>
</reference>
<feature type="transmembrane region" description="Helical" evidence="2">
    <location>
        <begin position="170"/>
        <end position="190"/>
    </location>
</feature>
<accession>A0A7J7INH3</accession>
<proteinExistence type="predicted"/>
<gene>
    <name evidence="5" type="primary">SQD2</name>
    <name evidence="5" type="ORF">F1559_005042</name>
</gene>
<keyword evidence="6" id="KW-1185">Reference proteome</keyword>
<evidence type="ECO:0000259" key="3">
    <source>
        <dbReference type="Pfam" id="PF00534"/>
    </source>
</evidence>
<organism evidence="5 6">
    <name type="scientific">Cyanidiococcus yangmingshanensis</name>
    <dbReference type="NCBI Taxonomy" id="2690220"/>
    <lineage>
        <taxon>Eukaryota</taxon>
        <taxon>Rhodophyta</taxon>
        <taxon>Bangiophyceae</taxon>
        <taxon>Cyanidiales</taxon>
        <taxon>Cyanidiaceae</taxon>
        <taxon>Cyanidiococcus</taxon>
    </lineage>
</organism>
<sequence>MSIGLVNGRSFGEPHLSKGTVAFAGAPNYPGKRLGSTSTTGERGWRAPLGCGFRRWHKYARRCARTSFLKILSQSGSGMASGPVYPQPTSSDDVNLADLRRAPRRRVCLVVEPTPFTHVSGYSNRFNELLRYLKEAGDEVLIVTPDNSPDAPTEVFGYPVIAIRGFKFALYPRITLSIGFGSGMVFGRPSLLQRVRDFDPDLIHLATPGFLVFAILLMARVLRKPLVASYHTHLPMYAKTYGLGLLVGLAWMLMRFCLNRADLTLATSPQICAELRHHGIERVDLWRKGINTERFHPRFRDDDDGAMRSRLTGGHPEAPLLIYVGRLGAEKNLLSLRHILQRCPPGTRLAFVGDGPYADTVRRHFAAMPVVMTGQLHGDELSRAFASADVFLMPSESETLGFVILEAMASGVPVVATAAGGIPDLILHGETGFLYGIGNTNEAAGYVNQLLRDSELRRRMGAAARREAERWSWRAATAWIRNVQYHRAMNNFRFRALGGLGLPRSLSWLRWLRRQLARAFFKPA</sequence>
<dbReference type="Pfam" id="PF00534">
    <property type="entry name" value="Glycos_transf_1"/>
    <property type="match status" value="1"/>
</dbReference>
<dbReference type="InterPro" id="IPR001296">
    <property type="entry name" value="Glyco_trans_1"/>
</dbReference>
<dbReference type="EMBL" id="VWRR01000003">
    <property type="protein sequence ID" value="KAF6004685.1"/>
    <property type="molecule type" value="Genomic_DNA"/>
</dbReference>
<evidence type="ECO:0000313" key="6">
    <source>
        <dbReference type="Proteomes" id="UP000530660"/>
    </source>
</evidence>
<evidence type="ECO:0000256" key="2">
    <source>
        <dbReference type="SAM" id="Phobius"/>
    </source>
</evidence>
<dbReference type="PANTHER" id="PTHR45947:SF3">
    <property type="entry name" value="SULFOQUINOVOSYL TRANSFERASE SQD2"/>
    <property type="match status" value="1"/>
</dbReference>
<dbReference type="AlphaFoldDB" id="A0A7J7INH3"/>
<keyword evidence="1" id="KW-0328">Glycosyltransferase</keyword>
<dbReference type="OrthoDB" id="443318at2759"/>
<protein>
    <submittedName>
        <fullName evidence="5">Phosphatidylinositol glycan anchor biosynthesis, class A</fullName>
    </submittedName>
</protein>
<dbReference type="InterPro" id="IPR028098">
    <property type="entry name" value="Glyco_trans_4-like_N"/>
</dbReference>
<dbReference type="CDD" id="cd03814">
    <property type="entry name" value="GT4-like"/>
    <property type="match status" value="1"/>
</dbReference>
<feature type="transmembrane region" description="Helical" evidence="2">
    <location>
        <begin position="234"/>
        <end position="254"/>
    </location>
</feature>